<sequence>MQKIYQQKAKIKEAIELLKEYRTSLITNAVTGKIDVRKVAIP</sequence>
<protein>
    <submittedName>
        <fullName evidence="1">Type I restriction endonuclease subunit S</fullName>
    </submittedName>
</protein>
<dbReference type="EMBL" id="JAYGHK010000058">
    <property type="protein sequence ID" value="MEA5609714.1"/>
    <property type="molecule type" value="Genomic_DNA"/>
</dbReference>
<reference evidence="1 2" key="1">
    <citation type="submission" date="2023-12" db="EMBL/GenBank/DDBJ databases">
        <title>Baltic Sea Cyanobacteria.</title>
        <authorList>
            <person name="Delbaje E."/>
            <person name="Fewer D.P."/>
            <person name="Shishido T.K."/>
        </authorList>
    </citation>
    <scope>NUCLEOTIDE SEQUENCE [LARGE SCALE GENOMIC DNA]</scope>
    <source>
        <strain evidence="1 2">UHCC 0060</strain>
    </source>
</reference>
<dbReference type="SUPFAM" id="SSF116734">
    <property type="entry name" value="DNA methylase specificity domain"/>
    <property type="match status" value="1"/>
</dbReference>
<accession>A0ABU5UV92</accession>
<dbReference type="RefSeq" id="WP_231859559.1">
    <property type="nucleotide sequence ID" value="NZ_JAYGHK010000058.1"/>
</dbReference>
<keyword evidence="2" id="KW-1185">Reference proteome</keyword>
<evidence type="ECO:0000313" key="1">
    <source>
        <dbReference type="EMBL" id="MEA5609714.1"/>
    </source>
</evidence>
<dbReference type="GO" id="GO:0004519">
    <property type="term" value="F:endonuclease activity"/>
    <property type="evidence" value="ECO:0007669"/>
    <property type="project" value="UniProtKB-KW"/>
</dbReference>
<proteinExistence type="predicted"/>
<dbReference type="GeneID" id="78015993"/>
<keyword evidence="1" id="KW-0378">Hydrolase</keyword>
<name>A0ABU5UV92_NODSP</name>
<organism evidence="1 2">
    <name type="scientific">Nodularia spumigena UHCC 0060</name>
    <dbReference type="NCBI Taxonomy" id="3110300"/>
    <lineage>
        <taxon>Bacteria</taxon>
        <taxon>Bacillati</taxon>
        <taxon>Cyanobacteriota</taxon>
        <taxon>Cyanophyceae</taxon>
        <taxon>Nostocales</taxon>
        <taxon>Nodulariaceae</taxon>
        <taxon>Nodularia</taxon>
    </lineage>
</organism>
<evidence type="ECO:0000313" key="2">
    <source>
        <dbReference type="Proteomes" id="UP001303285"/>
    </source>
</evidence>
<gene>
    <name evidence="1" type="ORF">VB695_16855</name>
</gene>
<keyword evidence="1" id="KW-0540">Nuclease</keyword>
<keyword evidence="1" id="KW-0255">Endonuclease</keyword>
<dbReference type="Proteomes" id="UP001303285">
    <property type="component" value="Unassembled WGS sequence"/>
</dbReference>
<comment type="caution">
    <text evidence="1">The sequence shown here is derived from an EMBL/GenBank/DDBJ whole genome shotgun (WGS) entry which is preliminary data.</text>
</comment>